<dbReference type="FunFam" id="1.10.10.60:FF:000010">
    <property type="entry name" value="Transcriptional activator Myb isoform A"/>
    <property type="match status" value="1"/>
</dbReference>
<dbReference type="InterPro" id="IPR009057">
    <property type="entry name" value="Homeodomain-like_sf"/>
</dbReference>
<evidence type="ECO:0000259" key="7">
    <source>
        <dbReference type="PROSITE" id="PS51294"/>
    </source>
</evidence>
<evidence type="ECO:0000259" key="6">
    <source>
        <dbReference type="PROSITE" id="PS50090"/>
    </source>
</evidence>
<evidence type="ECO:0000256" key="3">
    <source>
        <dbReference type="ARBA" id="ARBA00023125"/>
    </source>
</evidence>
<dbReference type="Proteomes" id="UP000179807">
    <property type="component" value="Unassembled WGS sequence"/>
</dbReference>
<feature type="domain" description="Myb-like" evidence="6">
    <location>
        <begin position="66"/>
        <end position="112"/>
    </location>
</feature>
<evidence type="ECO:0000313" key="8">
    <source>
        <dbReference type="EMBL" id="OHT13111.1"/>
    </source>
</evidence>
<name>A0A1J4KP94_9EUKA</name>
<evidence type="ECO:0000256" key="4">
    <source>
        <dbReference type="ARBA" id="ARBA00023163"/>
    </source>
</evidence>
<organism evidence="8 9">
    <name type="scientific">Tritrichomonas foetus</name>
    <dbReference type="NCBI Taxonomy" id="1144522"/>
    <lineage>
        <taxon>Eukaryota</taxon>
        <taxon>Metamonada</taxon>
        <taxon>Parabasalia</taxon>
        <taxon>Tritrichomonadida</taxon>
        <taxon>Tritrichomonadidae</taxon>
        <taxon>Tritrichomonas</taxon>
    </lineage>
</organism>
<gene>
    <name evidence="8" type="ORF">TRFO_16865</name>
</gene>
<dbReference type="GeneID" id="94833947"/>
<dbReference type="InterPro" id="IPR017930">
    <property type="entry name" value="Myb_dom"/>
</dbReference>
<keyword evidence="2" id="KW-0805">Transcription regulation</keyword>
<dbReference type="InterPro" id="IPR051575">
    <property type="entry name" value="Myb-like_DNA-bd"/>
</dbReference>
<dbReference type="CDD" id="cd00167">
    <property type="entry name" value="SANT"/>
    <property type="match status" value="2"/>
</dbReference>
<dbReference type="InterPro" id="IPR001005">
    <property type="entry name" value="SANT/Myb"/>
</dbReference>
<evidence type="ECO:0000256" key="1">
    <source>
        <dbReference type="ARBA" id="ARBA00022737"/>
    </source>
</evidence>
<sequence>MQAAQMEISFQQKMKGHQKSKFSQEEDQKLASLVNQFGENSWNVIASFMDGRNIRQCRERWRHHLSPSVSNAPWSTLEDYILDQKYAEYGPQWKRIAEFFPNRTYINIKNRFLLKQRHIERISSQMAEISSEFLALKYVETKALNNRMKSNKININNEYQKIPVKKSISIPESPKEIVEKECEQLIDPAEYIFNEGDMTLYDFEDDYYRLIYGE</sequence>
<reference evidence="8" key="1">
    <citation type="submission" date="2016-10" db="EMBL/GenBank/DDBJ databases">
        <authorList>
            <person name="Benchimol M."/>
            <person name="Almeida L.G."/>
            <person name="Vasconcelos A.T."/>
            <person name="Perreira-Neves A."/>
            <person name="Rosa I.A."/>
            <person name="Tasca T."/>
            <person name="Bogo M.R."/>
            <person name="de Souza W."/>
        </authorList>
    </citation>
    <scope>NUCLEOTIDE SEQUENCE [LARGE SCALE GENOMIC DNA]</scope>
    <source>
        <strain evidence="8">K</strain>
    </source>
</reference>
<dbReference type="Gene3D" id="1.10.10.60">
    <property type="entry name" value="Homeodomain-like"/>
    <property type="match status" value="2"/>
</dbReference>
<dbReference type="EMBL" id="MLAK01000548">
    <property type="protein sequence ID" value="OHT13111.1"/>
    <property type="molecule type" value="Genomic_DNA"/>
</dbReference>
<feature type="domain" description="Myb-like" evidence="6">
    <location>
        <begin position="14"/>
        <end position="65"/>
    </location>
</feature>
<feature type="domain" description="HTH myb-type" evidence="7">
    <location>
        <begin position="14"/>
        <end position="69"/>
    </location>
</feature>
<keyword evidence="5" id="KW-0539">Nucleus</keyword>
<accession>A0A1J4KP94</accession>
<keyword evidence="4" id="KW-0804">Transcription</keyword>
<dbReference type="RefSeq" id="XP_068366247.1">
    <property type="nucleotide sequence ID" value="XM_068499243.1"/>
</dbReference>
<keyword evidence="3" id="KW-0238">DNA-binding</keyword>
<comment type="caution">
    <text evidence="8">The sequence shown here is derived from an EMBL/GenBank/DDBJ whole genome shotgun (WGS) entry which is preliminary data.</text>
</comment>
<dbReference type="SUPFAM" id="SSF46689">
    <property type="entry name" value="Homeodomain-like"/>
    <property type="match status" value="1"/>
</dbReference>
<dbReference type="GO" id="GO:0000978">
    <property type="term" value="F:RNA polymerase II cis-regulatory region sequence-specific DNA binding"/>
    <property type="evidence" value="ECO:0007669"/>
    <property type="project" value="TreeGrafter"/>
</dbReference>
<evidence type="ECO:0000313" key="9">
    <source>
        <dbReference type="Proteomes" id="UP000179807"/>
    </source>
</evidence>
<keyword evidence="9" id="KW-1185">Reference proteome</keyword>
<dbReference type="PANTHER" id="PTHR46621">
    <property type="entry name" value="SNRNA-ACTIVATING PROTEIN COMPLEX SUBUNIT 4"/>
    <property type="match status" value="1"/>
</dbReference>
<feature type="domain" description="HTH myb-type" evidence="7">
    <location>
        <begin position="73"/>
        <end position="120"/>
    </location>
</feature>
<dbReference type="GO" id="GO:0019185">
    <property type="term" value="C:snRNA-activating protein complex"/>
    <property type="evidence" value="ECO:0007669"/>
    <property type="project" value="TreeGrafter"/>
</dbReference>
<dbReference type="Pfam" id="PF13921">
    <property type="entry name" value="Myb_DNA-bind_6"/>
    <property type="match status" value="1"/>
</dbReference>
<dbReference type="GO" id="GO:0001006">
    <property type="term" value="F:RNA polymerase III type 3 promoter sequence-specific DNA binding"/>
    <property type="evidence" value="ECO:0007669"/>
    <property type="project" value="TreeGrafter"/>
</dbReference>
<dbReference type="VEuPathDB" id="TrichDB:TRFO_16865"/>
<dbReference type="PANTHER" id="PTHR46621:SF1">
    <property type="entry name" value="SNRNA-ACTIVATING PROTEIN COMPLEX SUBUNIT 4"/>
    <property type="match status" value="1"/>
</dbReference>
<dbReference type="AlphaFoldDB" id="A0A1J4KP94"/>
<proteinExistence type="predicted"/>
<dbReference type="PROSITE" id="PS51294">
    <property type="entry name" value="HTH_MYB"/>
    <property type="match status" value="2"/>
</dbReference>
<dbReference type="SMART" id="SM00717">
    <property type="entry name" value="SANT"/>
    <property type="match status" value="2"/>
</dbReference>
<dbReference type="OrthoDB" id="2143914at2759"/>
<dbReference type="GO" id="GO:0042796">
    <property type="term" value="P:snRNA transcription by RNA polymerase III"/>
    <property type="evidence" value="ECO:0007669"/>
    <property type="project" value="TreeGrafter"/>
</dbReference>
<dbReference type="GO" id="GO:0042795">
    <property type="term" value="P:snRNA transcription by RNA polymerase II"/>
    <property type="evidence" value="ECO:0007669"/>
    <property type="project" value="TreeGrafter"/>
</dbReference>
<dbReference type="PROSITE" id="PS50090">
    <property type="entry name" value="MYB_LIKE"/>
    <property type="match status" value="2"/>
</dbReference>
<evidence type="ECO:0000256" key="2">
    <source>
        <dbReference type="ARBA" id="ARBA00023015"/>
    </source>
</evidence>
<protein>
    <submittedName>
        <fullName evidence="8">Myb-like DNA-binding domain containing protein</fullName>
    </submittedName>
</protein>
<keyword evidence="1" id="KW-0677">Repeat</keyword>
<evidence type="ECO:0000256" key="5">
    <source>
        <dbReference type="ARBA" id="ARBA00023242"/>
    </source>
</evidence>